<comment type="caution">
    <text evidence="1">The sequence shown here is derived from an EMBL/GenBank/DDBJ whole genome shotgun (WGS) entry which is preliminary data.</text>
</comment>
<dbReference type="Proteomes" id="UP000035058">
    <property type="component" value="Unassembled WGS sequence"/>
</dbReference>
<accession>K6XJ64</accession>
<evidence type="ECO:0000313" key="2">
    <source>
        <dbReference type="Proteomes" id="UP000035058"/>
    </source>
</evidence>
<gene>
    <name evidence="1" type="ORF">GONAM_03_00380</name>
</gene>
<dbReference type="EMBL" id="BAHE01000003">
    <property type="protein sequence ID" value="GAB98859.1"/>
    <property type="molecule type" value="Genomic_DNA"/>
</dbReference>
<reference evidence="1 2" key="1">
    <citation type="submission" date="2012-08" db="EMBL/GenBank/DDBJ databases">
        <title>Whole genome shotgun sequence of Gordonia namibiensis NBRC 108229.</title>
        <authorList>
            <person name="Isaki-Nakamura S."/>
            <person name="Hosoyama A."/>
            <person name="Tsuchikane K."/>
            <person name="Katsumata H."/>
            <person name="Baba S."/>
            <person name="Yamazaki S."/>
            <person name="Fujita N."/>
        </authorList>
    </citation>
    <scope>NUCLEOTIDE SEQUENCE [LARGE SCALE GENOMIC DNA]</scope>
    <source>
        <strain evidence="1 2">NBRC 108229</strain>
    </source>
</reference>
<keyword evidence="2" id="KW-1185">Reference proteome</keyword>
<organism evidence="1 2">
    <name type="scientific">Gordonia namibiensis NBRC 108229</name>
    <dbReference type="NCBI Taxonomy" id="1208314"/>
    <lineage>
        <taxon>Bacteria</taxon>
        <taxon>Bacillati</taxon>
        <taxon>Actinomycetota</taxon>
        <taxon>Actinomycetes</taxon>
        <taxon>Mycobacteriales</taxon>
        <taxon>Gordoniaceae</taxon>
        <taxon>Gordonia</taxon>
    </lineage>
</organism>
<sequence>MGTGERDHLIPACRVPRHTPPSLWRCGVTAATSVRDLVSTGDLTNCIDFPELGIGSKVYEIAHASARNSGGWCLE</sequence>
<protein>
    <submittedName>
        <fullName evidence="1">Uncharacterized protein</fullName>
    </submittedName>
</protein>
<name>K6XJ64_9ACTN</name>
<evidence type="ECO:0000313" key="1">
    <source>
        <dbReference type="EMBL" id="GAB98859.1"/>
    </source>
</evidence>
<proteinExistence type="predicted"/>
<dbReference type="AlphaFoldDB" id="K6XJ64"/>